<gene>
    <name evidence="14" type="primary">bcsA</name>
    <name evidence="14" type="ORF">N5J77_01215</name>
</gene>
<dbReference type="GO" id="GO:0016760">
    <property type="term" value="F:cellulose synthase (UDP-forming) activity"/>
    <property type="evidence" value="ECO:0007669"/>
    <property type="project" value="UniProtKB-EC"/>
</dbReference>
<sequence length="1459" mass="160029">MKARQAILSNGLLVLAGLFALLAITVPLDLEAQWIFAGITIVGATILGRMRSRRALLVLAILSMIVSTRYMFWRTTETLEFGTLAEFLLGSGLYLAEVYAWLILVLGFLQTGWPLDREVVEIEGEPDQWPSVDVYVPTYNESLEIVRNTVFAAMDMDYPADRFRVFILDDGRRPEFQAFARQAGCGYLTRGDNLHAKAGNLNAAMKKTNGELIAIFDCDHVPTRAFLQMTVGWFQQDPKLALMQTPHHFYSPDPAQRNLGTVRDLPGEGDLFYGAVQSGNDLWNATFFCGSCAVIRRDALAQTNGFAGETVTEDAHTALKLQRMGWNTAYIGARLSAGLATERLVLHIGQRIRWARGMTQILRIDNPLFGRGLNWQQRLCYLNAMLHFQFPLPRIVFLTSPLAYLIFGQNIIHASASLIFAYALPHLVCSMTSSANTQGGDRRPFWGEIYETILAFHLARPTVMTFFQPRKGKFNVTDKGSLLDRTYFDLSTVRPHLICIGLIIFGIGLAIVKRVFFPHLFNIQTDTLVLNVVWAVFSLIILIAAVSVARETRQAREYIRIITELPVTLYMADGYVIDATTIDISMGGAAIAVPPDFPLRDRRVAYMSLPMGDEKLTIPVEMVRFDRGEVNLRFQELDMISSRHLVRAVMGRADAWQPVAPRKPVSALHSLWDIIVVDYMTLKRLFRLNRTERRKQKKAVRLAAAAKAAKQAAAALLGLAAIGTLVLAGSGHAFAQAAQAPAATLAPATAAGVQKQRLSFRDLQVKMPIRLAGTRGEIGIPFGMRRNEVVTDSSLTLNFAWSPAMLGDLSQLVVLLNGEVVRTIRLTPAESGGQNITIPVNPALFLPGDNQLNLRLVGHYARDCEDPFHSSLWANISNVRSWFDLSVQTLPMAPDLGRLPGPFFDRHDNLPLRLPFVFAGTPRAGELEAAASLASWLGAQASYRGFSFKPVYNQIPTGNAILFATPDRPIAGLNLSITGPSATVIRNPRDTFGELLVVMGRNASELKLAAAAIASGRGVLSGARMNFDGVRIPTYARYAAPRWLRTDRPVQLGEIMDANALQGMGLPPGPLSARFRVAPDLFFWPRQGGRLDLRYRYPAAKWLDRRASRLDVSINNQYLRTLPLAGAGWWDSLFGAQQGASSNDSSASIVLPRYNLFGQNELIFDYNLIIADKKKCEGTLPENVRVSVRPSSSIDLSRAYHALHMPDLATFAGAGYPFTIRPDLSETTVLMGGQPSAGAVEAFLVLMGRMGDSTGAPVTGVVVANAVDGERLQGRDIIVIGGSSVAGSDQLFAGAPVRYENGRLQVTEMSPIQRIFAFFSPFDRSGDGEADAFVTSSSGFAGIVGFESPFEGGRSVVALLADDPRALPDLVGGMADAKINAQIQGDLAVTSGDGMSSFAVGPGYWVGYLPFWMKAAFWLSQRPLLMAACGLLAALILAGPLYLYLSRQQRRRLSKEDEA</sequence>
<dbReference type="Gene3D" id="2.60.120.260">
    <property type="entry name" value="Galactose-binding domain-like"/>
    <property type="match status" value="2"/>
</dbReference>
<dbReference type="GO" id="GO:0035438">
    <property type="term" value="F:cyclic-di-GMP binding"/>
    <property type="evidence" value="ECO:0007669"/>
    <property type="project" value="InterPro"/>
</dbReference>
<evidence type="ECO:0000256" key="2">
    <source>
        <dbReference type="ARBA" id="ARBA00022475"/>
    </source>
</evidence>
<proteinExistence type="predicted"/>
<dbReference type="GO" id="GO:0006011">
    <property type="term" value="P:UDP-alpha-D-glucose metabolic process"/>
    <property type="evidence" value="ECO:0007669"/>
    <property type="project" value="InterPro"/>
</dbReference>
<comment type="subcellular location">
    <subcellularLocation>
        <location evidence="1">Cell inner membrane</location>
        <topology evidence="1">Multi-pass membrane protein</topology>
    </subcellularLocation>
</comment>
<name>A0AA42WSU3_SPHYA</name>
<evidence type="ECO:0000256" key="7">
    <source>
        <dbReference type="ARBA" id="ARBA00022916"/>
    </source>
</evidence>
<dbReference type="InterPro" id="IPR018513">
    <property type="entry name" value="Cell_synthase_bac"/>
</dbReference>
<evidence type="ECO:0000256" key="4">
    <source>
        <dbReference type="ARBA" id="ARBA00022676"/>
    </source>
</evidence>
<feature type="transmembrane region" description="Helical" evidence="11">
    <location>
        <begin position="32"/>
        <end position="48"/>
    </location>
</feature>
<dbReference type="InterPro" id="IPR029044">
    <property type="entry name" value="Nucleotide-diphossugar_trans"/>
</dbReference>
<evidence type="ECO:0000256" key="11">
    <source>
        <dbReference type="RuleBase" id="RU365020"/>
    </source>
</evidence>
<dbReference type="EMBL" id="JAOCKX010000001">
    <property type="protein sequence ID" value="MDH2129726.1"/>
    <property type="molecule type" value="Genomic_DNA"/>
</dbReference>
<evidence type="ECO:0000256" key="10">
    <source>
        <dbReference type="ARBA" id="ARBA00048682"/>
    </source>
</evidence>
<evidence type="ECO:0000256" key="8">
    <source>
        <dbReference type="ARBA" id="ARBA00022989"/>
    </source>
</evidence>
<evidence type="ECO:0000259" key="12">
    <source>
        <dbReference type="Pfam" id="PF00535"/>
    </source>
</evidence>
<evidence type="ECO:0000313" key="14">
    <source>
        <dbReference type="EMBL" id="MDH2129726.1"/>
    </source>
</evidence>
<evidence type="ECO:0000256" key="5">
    <source>
        <dbReference type="ARBA" id="ARBA00022679"/>
    </source>
</evidence>
<dbReference type="PANTHER" id="PTHR43867:SF2">
    <property type="entry name" value="CELLULOSE SYNTHASE CATALYTIC SUBUNIT A [UDP-FORMING]"/>
    <property type="match status" value="1"/>
</dbReference>
<evidence type="ECO:0000313" key="15">
    <source>
        <dbReference type="Proteomes" id="UP001162318"/>
    </source>
</evidence>
<dbReference type="Gene3D" id="3.90.550.10">
    <property type="entry name" value="Spore Coat Polysaccharide Biosynthesis Protein SpsA, Chain A"/>
    <property type="match status" value="1"/>
</dbReference>
<protein>
    <recommendedName>
        <fullName evidence="11">Cellulose synthase catalytic subunit [UDP-forming]</fullName>
        <ecNumber evidence="11">2.4.1.12</ecNumber>
    </recommendedName>
</protein>
<dbReference type="Gene3D" id="2.40.10.220">
    <property type="entry name" value="predicted glycosyltransferase like domains"/>
    <property type="match status" value="1"/>
</dbReference>
<evidence type="ECO:0000256" key="3">
    <source>
        <dbReference type="ARBA" id="ARBA00022519"/>
    </source>
</evidence>
<evidence type="ECO:0000256" key="6">
    <source>
        <dbReference type="ARBA" id="ARBA00022692"/>
    </source>
</evidence>
<dbReference type="RefSeq" id="WP_279731128.1">
    <property type="nucleotide sequence ID" value="NZ_JAOCKX010000001.1"/>
</dbReference>
<comment type="catalytic activity">
    <reaction evidence="10 11">
        <text>[(1-&gt;4)-beta-D-glucosyl](n) + UDP-alpha-D-glucose = [(1-&gt;4)-beta-D-glucosyl](n+1) + UDP + H(+)</text>
        <dbReference type="Rhea" id="RHEA:19929"/>
        <dbReference type="Rhea" id="RHEA-COMP:10033"/>
        <dbReference type="Rhea" id="RHEA-COMP:10034"/>
        <dbReference type="ChEBI" id="CHEBI:15378"/>
        <dbReference type="ChEBI" id="CHEBI:18246"/>
        <dbReference type="ChEBI" id="CHEBI:58223"/>
        <dbReference type="ChEBI" id="CHEBI:58885"/>
        <dbReference type="EC" id="2.4.1.12"/>
    </reaction>
</comment>
<dbReference type="InterPro" id="IPR009875">
    <property type="entry name" value="PilZ_domain"/>
</dbReference>
<keyword evidence="7 11" id="KW-0135">Cellulose biosynthesis</keyword>
<evidence type="ECO:0000256" key="1">
    <source>
        <dbReference type="ARBA" id="ARBA00004429"/>
    </source>
</evidence>
<dbReference type="Pfam" id="PF07238">
    <property type="entry name" value="PilZ"/>
    <property type="match status" value="1"/>
</dbReference>
<feature type="transmembrane region" description="Helical" evidence="11">
    <location>
        <begin position="1424"/>
        <end position="1445"/>
    </location>
</feature>
<keyword evidence="9 11" id="KW-0472">Membrane</keyword>
<organism evidence="14 15">
    <name type="scientific">Sphingobium yanoikuyae</name>
    <name type="common">Sphingomonas yanoikuyae</name>
    <dbReference type="NCBI Taxonomy" id="13690"/>
    <lineage>
        <taxon>Bacteria</taxon>
        <taxon>Pseudomonadati</taxon>
        <taxon>Pseudomonadota</taxon>
        <taxon>Alphaproteobacteria</taxon>
        <taxon>Sphingomonadales</taxon>
        <taxon>Sphingomonadaceae</taxon>
        <taxon>Sphingobium</taxon>
    </lineage>
</organism>
<feature type="domain" description="PilZ" evidence="13">
    <location>
        <begin position="554"/>
        <end position="650"/>
    </location>
</feature>
<keyword evidence="6 11" id="KW-0812">Transmembrane</keyword>
<dbReference type="SUPFAM" id="SSF141371">
    <property type="entry name" value="PilZ domain-like"/>
    <property type="match status" value="1"/>
</dbReference>
<comment type="cofactor">
    <cofactor evidence="11">
        <name>Mg(2+)</name>
        <dbReference type="ChEBI" id="CHEBI:18420"/>
    </cofactor>
</comment>
<evidence type="ECO:0000259" key="13">
    <source>
        <dbReference type="Pfam" id="PF07238"/>
    </source>
</evidence>
<dbReference type="NCBIfam" id="TIGR03030">
    <property type="entry name" value="CelA"/>
    <property type="match status" value="1"/>
</dbReference>
<dbReference type="Pfam" id="PF00535">
    <property type="entry name" value="Glycos_transf_2"/>
    <property type="match status" value="1"/>
</dbReference>
<dbReference type="SUPFAM" id="SSF53448">
    <property type="entry name" value="Nucleotide-diphospho-sugar transferases"/>
    <property type="match status" value="1"/>
</dbReference>
<dbReference type="GO" id="GO:0005886">
    <property type="term" value="C:plasma membrane"/>
    <property type="evidence" value="ECO:0007669"/>
    <property type="project" value="UniProtKB-SubCell"/>
</dbReference>
<dbReference type="InterPro" id="IPR050321">
    <property type="entry name" value="Glycosyltr_2/OpgH_subfam"/>
</dbReference>
<evidence type="ECO:0000256" key="9">
    <source>
        <dbReference type="ARBA" id="ARBA00023136"/>
    </source>
</evidence>
<reference evidence="14" key="1">
    <citation type="submission" date="2022-09" db="EMBL/GenBank/DDBJ databases">
        <title>Intensive care unit water sources are persistently colonized with multi-drug resistant bacteria and are the site of extensive horizontal gene transfer of antibiotic resistance genes.</title>
        <authorList>
            <person name="Diorio-Toth L."/>
        </authorList>
    </citation>
    <scope>NUCLEOTIDE SEQUENCE</scope>
    <source>
        <strain evidence="14">GD03659</strain>
    </source>
</reference>
<keyword evidence="2 11" id="KW-1003">Cell membrane</keyword>
<dbReference type="Pfam" id="PF03170">
    <property type="entry name" value="BcsB"/>
    <property type="match status" value="1"/>
</dbReference>
<feature type="transmembrane region" description="Helical" evidence="11">
    <location>
        <begin position="528"/>
        <end position="549"/>
    </location>
</feature>
<dbReference type="GO" id="GO:0030244">
    <property type="term" value="P:cellulose biosynthetic process"/>
    <property type="evidence" value="ECO:0007669"/>
    <property type="project" value="UniProtKB-KW"/>
</dbReference>
<comment type="function">
    <text evidence="11">Catalytic subunit of cellulose synthase. It polymerizes uridine 5'-diphosphate glucose to cellulose.</text>
</comment>
<accession>A0AA42WSU3</accession>
<comment type="caution">
    <text evidence="14">The sequence shown here is derived from an EMBL/GenBank/DDBJ whole genome shotgun (WGS) entry which is preliminary data.</text>
</comment>
<dbReference type="PANTHER" id="PTHR43867">
    <property type="entry name" value="CELLULOSE SYNTHASE CATALYTIC SUBUNIT A [UDP-FORMING]"/>
    <property type="match status" value="1"/>
</dbReference>
<keyword evidence="8 11" id="KW-1133">Transmembrane helix</keyword>
<feature type="domain" description="Glycosyltransferase 2-like" evidence="12">
    <location>
        <begin position="134"/>
        <end position="301"/>
    </location>
</feature>
<keyword evidence="5 11" id="KW-0808">Transferase</keyword>
<feature type="transmembrane region" description="Helical" evidence="11">
    <location>
        <begin position="92"/>
        <end position="109"/>
    </location>
</feature>
<feature type="transmembrane region" description="Helical" evidence="11">
    <location>
        <begin position="495"/>
        <end position="516"/>
    </location>
</feature>
<dbReference type="InterPro" id="IPR003919">
    <property type="entry name" value="Cell_synth_A"/>
</dbReference>
<feature type="transmembrane region" description="Helical" evidence="11">
    <location>
        <begin position="7"/>
        <end position="26"/>
    </location>
</feature>
<keyword evidence="11" id="KW-0973">c-di-GMP</keyword>
<dbReference type="InterPro" id="IPR001173">
    <property type="entry name" value="Glyco_trans_2-like"/>
</dbReference>
<dbReference type="CDD" id="cd06421">
    <property type="entry name" value="CESA_CelA_like"/>
    <property type="match status" value="1"/>
</dbReference>
<dbReference type="PRINTS" id="PR01439">
    <property type="entry name" value="CELLSNTHASEA"/>
</dbReference>
<dbReference type="EC" id="2.4.1.12" evidence="11"/>
<feature type="transmembrane region" description="Helical" evidence="11">
    <location>
        <begin position="55"/>
        <end position="72"/>
    </location>
</feature>
<keyword evidence="3 11" id="KW-0997">Cell inner membrane</keyword>
<dbReference type="Proteomes" id="UP001162318">
    <property type="component" value="Unassembled WGS sequence"/>
</dbReference>
<keyword evidence="4 11" id="KW-0328">Glycosyltransferase</keyword>
<comment type="pathway">
    <text evidence="11">Glycan metabolism; bacterial cellulose biosynthesis.</text>
</comment>